<dbReference type="EMBL" id="BJCF01000002">
    <property type="protein sequence ID" value="GCL40595.1"/>
    <property type="molecule type" value="Genomic_DNA"/>
</dbReference>
<proteinExistence type="inferred from homology"/>
<reference evidence="4" key="1">
    <citation type="submission" date="2019-02" db="EMBL/GenBank/DDBJ databases">
        <title>Draft genome sequence of Dolichospermum planctonicum NIES-80.</title>
        <authorList>
            <person name="Yamaguchi H."/>
            <person name="Suzuki S."/>
            <person name="Kawachi M."/>
        </authorList>
    </citation>
    <scope>NUCLEOTIDE SEQUENCE [LARGE SCALE GENOMIC DNA]</scope>
    <source>
        <strain evidence="4">NIES-80</strain>
    </source>
</reference>
<name>A0A480A6D5_9CYAN</name>
<dbReference type="SUPFAM" id="SSF51735">
    <property type="entry name" value="NAD(P)-binding Rossmann-fold domains"/>
    <property type="match status" value="1"/>
</dbReference>
<dbReference type="PANTHER" id="PTHR44196:SF1">
    <property type="entry name" value="DEHYDROGENASE_REDUCTASE SDR FAMILY MEMBER 7B"/>
    <property type="match status" value="1"/>
</dbReference>
<evidence type="ECO:0000313" key="3">
    <source>
        <dbReference type="EMBL" id="GCL40595.1"/>
    </source>
</evidence>
<gene>
    <name evidence="3" type="ORF">NIES80_02830</name>
</gene>
<dbReference type="PANTHER" id="PTHR44196">
    <property type="entry name" value="DEHYDROGENASE/REDUCTASE SDR FAMILY MEMBER 7B"/>
    <property type="match status" value="1"/>
</dbReference>
<comment type="similarity">
    <text evidence="1">Belongs to the short-chain dehydrogenases/reductases (SDR) family.</text>
</comment>
<protein>
    <submittedName>
        <fullName evidence="3">Short-chain dehydrogenase/reductase SDR</fullName>
    </submittedName>
</protein>
<sequence>MAHSTGKKLANIMNFEQKRRALMTGDSSGIGTATALAYAKAGIDVALVSRSQDKLESVAKAAH</sequence>
<keyword evidence="2" id="KW-0560">Oxidoreductase</keyword>
<accession>A0A480A6D5</accession>
<comment type="caution">
    <text evidence="3">The sequence shown here is derived from an EMBL/GenBank/DDBJ whole genome shotgun (WGS) entry which is preliminary data.</text>
</comment>
<evidence type="ECO:0000256" key="1">
    <source>
        <dbReference type="ARBA" id="ARBA00006484"/>
    </source>
</evidence>
<evidence type="ECO:0000313" key="4">
    <source>
        <dbReference type="Proteomes" id="UP000299367"/>
    </source>
</evidence>
<dbReference type="Gene3D" id="3.40.50.720">
    <property type="entry name" value="NAD(P)-binding Rossmann-like Domain"/>
    <property type="match status" value="1"/>
</dbReference>
<dbReference type="Pfam" id="PF00106">
    <property type="entry name" value="adh_short"/>
    <property type="match status" value="1"/>
</dbReference>
<dbReference type="InterPro" id="IPR036291">
    <property type="entry name" value="NAD(P)-bd_dom_sf"/>
</dbReference>
<dbReference type="GO" id="GO:0016491">
    <property type="term" value="F:oxidoreductase activity"/>
    <property type="evidence" value="ECO:0007669"/>
    <property type="project" value="UniProtKB-KW"/>
</dbReference>
<dbReference type="AlphaFoldDB" id="A0A480A6D5"/>
<dbReference type="InterPro" id="IPR002347">
    <property type="entry name" value="SDR_fam"/>
</dbReference>
<dbReference type="Proteomes" id="UP000299367">
    <property type="component" value="Unassembled WGS sequence"/>
</dbReference>
<organism evidence="3 4">
    <name type="scientific">Dolichospermum planctonicum</name>
    <dbReference type="NCBI Taxonomy" id="136072"/>
    <lineage>
        <taxon>Bacteria</taxon>
        <taxon>Bacillati</taxon>
        <taxon>Cyanobacteriota</taxon>
        <taxon>Cyanophyceae</taxon>
        <taxon>Nostocales</taxon>
        <taxon>Aphanizomenonaceae</taxon>
        <taxon>Dolichospermum</taxon>
    </lineage>
</organism>
<evidence type="ECO:0000256" key="2">
    <source>
        <dbReference type="ARBA" id="ARBA00023002"/>
    </source>
</evidence>
<dbReference type="GO" id="GO:0016020">
    <property type="term" value="C:membrane"/>
    <property type="evidence" value="ECO:0007669"/>
    <property type="project" value="TreeGrafter"/>
</dbReference>